<dbReference type="AlphaFoldDB" id="A0AAW0CTV8"/>
<protein>
    <submittedName>
        <fullName evidence="1">Uncharacterized protein</fullName>
    </submittedName>
</protein>
<comment type="caution">
    <text evidence="1">The sequence shown here is derived from an EMBL/GenBank/DDBJ whole genome shotgun (WGS) entry which is preliminary data.</text>
</comment>
<gene>
    <name evidence="1" type="ORF">R3P38DRAFT_3440075</name>
</gene>
<sequence>MDILTLYLSVHPVCPTDTYIPTFRYLVAFLPPSPDPPSPPSRPLLRPASPSSSAYPLAVAVVSHTTSDVGYTATRRLPAGGGSSSIHRVRPALDTLRTPYLLAPCYSCYHVPHIPHTLPVRRLIFYLHLLHATISLPLPSLARISPRPHHLDAFILDVLFPRIIFQHPPPCPHGRISTPRYLIGFLKLEPLRPRLPIVVRPPAPCHRHPLSISLPHVSSLCDRYLHLSSHSLLFAFSSTILSRLRARSLMITKADDVPAPYPCSTVAVDAVDADTGVGVDAGGGIGVGRARSPACMASAYQFQWCFAHPAGLL</sequence>
<proteinExistence type="predicted"/>
<evidence type="ECO:0000313" key="1">
    <source>
        <dbReference type="EMBL" id="KAK7043345.1"/>
    </source>
</evidence>
<name>A0AAW0CTV8_9AGAR</name>
<dbReference type="Proteomes" id="UP001362999">
    <property type="component" value="Unassembled WGS sequence"/>
</dbReference>
<keyword evidence="2" id="KW-1185">Reference proteome</keyword>
<organism evidence="1 2">
    <name type="scientific">Favolaschia claudopus</name>
    <dbReference type="NCBI Taxonomy" id="2862362"/>
    <lineage>
        <taxon>Eukaryota</taxon>
        <taxon>Fungi</taxon>
        <taxon>Dikarya</taxon>
        <taxon>Basidiomycota</taxon>
        <taxon>Agaricomycotina</taxon>
        <taxon>Agaricomycetes</taxon>
        <taxon>Agaricomycetidae</taxon>
        <taxon>Agaricales</taxon>
        <taxon>Marasmiineae</taxon>
        <taxon>Mycenaceae</taxon>
        <taxon>Favolaschia</taxon>
    </lineage>
</organism>
<accession>A0AAW0CTV8</accession>
<dbReference type="EMBL" id="JAWWNJ010000012">
    <property type="protein sequence ID" value="KAK7043345.1"/>
    <property type="molecule type" value="Genomic_DNA"/>
</dbReference>
<reference evidence="1 2" key="1">
    <citation type="journal article" date="2024" name="J Genomics">
        <title>Draft genome sequencing and assembly of Favolaschia claudopus CIRM-BRFM 2984 isolated from oak limbs.</title>
        <authorList>
            <person name="Navarro D."/>
            <person name="Drula E."/>
            <person name="Chaduli D."/>
            <person name="Cazenave R."/>
            <person name="Ahrendt S."/>
            <person name="Wang J."/>
            <person name="Lipzen A."/>
            <person name="Daum C."/>
            <person name="Barry K."/>
            <person name="Grigoriev I.V."/>
            <person name="Favel A."/>
            <person name="Rosso M.N."/>
            <person name="Martin F."/>
        </authorList>
    </citation>
    <scope>NUCLEOTIDE SEQUENCE [LARGE SCALE GENOMIC DNA]</scope>
    <source>
        <strain evidence="1 2">CIRM-BRFM 2984</strain>
    </source>
</reference>
<evidence type="ECO:0000313" key="2">
    <source>
        <dbReference type="Proteomes" id="UP001362999"/>
    </source>
</evidence>